<gene>
    <name evidence="2" type="ordered locus">Snas_3923</name>
</gene>
<sequence length="171" mass="19163">MTDKGVLGLRRPRLAAAQLVWLPLLVAGAAWLTLRSVDWEAPLWQLWLLALVIVAAATLSAPLGSPYLEQDDLLPVHAEPGAARSFGSVSRWESRLSGQRDVEDFQRVVQQNLILVIAERLRLRHGVELAHDGPRARQLLGDELYRFCVRPVAVAPSRAELERLITRIERI</sequence>
<keyword evidence="1" id="KW-1133">Transmembrane helix</keyword>
<keyword evidence="3" id="KW-1185">Reference proteome</keyword>
<dbReference type="STRING" id="446470.Snas_3923"/>
<accession>D3PZP1</accession>
<evidence type="ECO:0000313" key="2">
    <source>
        <dbReference type="EMBL" id="ADD43578.1"/>
    </source>
</evidence>
<keyword evidence="1" id="KW-0472">Membrane</keyword>
<evidence type="ECO:0000256" key="1">
    <source>
        <dbReference type="SAM" id="Phobius"/>
    </source>
</evidence>
<dbReference type="RefSeq" id="WP_013019149.1">
    <property type="nucleotide sequence ID" value="NC_013947.1"/>
</dbReference>
<protein>
    <submittedName>
        <fullName evidence="2">Uncharacterized protein</fullName>
    </submittedName>
</protein>
<reference evidence="2 3" key="1">
    <citation type="journal article" date="2009" name="Stand. Genomic Sci.">
        <title>Complete genome sequence of Stackebrandtia nassauensis type strain (LLR-40K-21).</title>
        <authorList>
            <person name="Munk C."/>
            <person name="Lapidus A."/>
            <person name="Copeland A."/>
            <person name="Jando M."/>
            <person name="Mayilraj S."/>
            <person name="Glavina Del Rio T."/>
            <person name="Nolan M."/>
            <person name="Chen F."/>
            <person name="Lucas S."/>
            <person name="Tice H."/>
            <person name="Cheng J.F."/>
            <person name="Han C."/>
            <person name="Detter J.C."/>
            <person name="Bruce D."/>
            <person name="Goodwin L."/>
            <person name="Chain P."/>
            <person name="Pitluck S."/>
            <person name="Goker M."/>
            <person name="Ovchinikova G."/>
            <person name="Pati A."/>
            <person name="Ivanova N."/>
            <person name="Mavromatis K."/>
            <person name="Chen A."/>
            <person name="Palaniappan K."/>
            <person name="Land M."/>
            <person name="Hauser L."/>
            <person name="Chang Y.J."/>
            <person name="Jeffries C.D."/>
            <person name="Bristow J."/>
            <person name="Eisen J.A."/>
            <person name="Markowitz V."/>
            <person name="Hugenholtz P."/>
            <person name="Kyrpides N.C."/>
            <person name="Klenk H.P."/>
        </authorList>
    </citation>
    <scope>NUCLEOTIDE SEQUENCE [LARGE SCALE GENOMIC DNA]</scope>
    <source>
        <strain evidence="3">DSM 44728 / CIP 108903 / NRRL B-16338 / NBRC 102104 / LLR-40K-21</strain>
    </source>
</reference>
<feature type="transmembrane region" description="Helical" evidence="1">
    <location>
        <begin position="45"/>
        <end position="64"/>
    </location>
</feature>
<name>D3PZP1_STANL</name>
<dbReference type="AlphaFoldDB" id="D3PZP1"/>
<keyword evidence="1" id="KW-0812">Transmembrane</keyword>
<dbReference type="Proteomes" id="UP000000844">
    <property type="component" value="Chromosome"/>
</dbReference>
<dbReference type="KEGG" id="sna:Snas_3923"/>
<evidence type="ECO:0000313" key="3">
    <source>
        <dbReference type="Proteomes" id="UP000000844"/>
    </source>
</evidence>
<dbReference type="HOGENOM" id="CLU_1561933_0_0_11"/>
<proteinExistence type="predicted"/>
<organism evidence="2 3">
    <name type="scientific">Stackebrandtia nassauensis (strain DSM 44728 / CIP 108903 / NRRL B-16338 / NBRC 102104 / LLR-40K-21)</name>
    <dbReference type="NCBI Taxonomy" id="446470"/>
    <lineage>
        <taxon>Bacteria</taxon>
        <taxon>Bacillati</taxon>
        <taxon>Actinomycetota</taxon>
        <taxon>Actinomycetes</taxon>
        <taxon>Glycomycetales</taxon>
        <taxon>Glycomycetaceae</taxon>
        <taxon>Stackebrandtia</taxon>
    </lineage>
</organism>
<dbReference type="EMBL" id="CP001778">
    <property type="protein sequence ID" value="ADD43578.1"/>
    <property type="molecule type" value="Genomic_DNA"/>
</dbReference>